<dbReference type="RefSeq" id="XP_066655757.1">
    <property type="nucleotide sequence ID" value="XM_066795292.1"/>
</dbReference>
<feature type="region of interest" description="Disordered" evidence="1">
    <location>
        <begin position="1"/>
        <end position="34"/>
    </location>
</feature>
<feature type="compositionally biased region" description="Basic residues" evidence="1">
    <location>
        <begin position="107"/>
        <end position="116"/>
    </location>
</feature>
<dbReference type="EMBL" id="JBBPEH010000013">
    <property type="protein sequence ID" value="KAK7530990.1"/>
    <property type="molecule type" value="Genomic_DNA"/>
</dbReference>
<feature type="region of interest" description="Disordered" evidence="1">
    <location>
        <begin position="211"/>
        <end position="234"/>
    </location>
</feature>
<evidence type="ECO:0000256" key="1">
    <source>
        <dbReference type="SAM" id="MobiDB-lite"/>
    </source>
</evidence>
<feature type="compositionally biased region" description="Basic and acidic residues" evidence="1">
    <location>
        <begin position="1"/>
        <end position="11"/>
    </location>
</feature>
<feature type="compositionally biased region" description="Basic residues" evidence="1">
    <location>
        <begin position="21"/>
        <end position="34"/>
    </location>
</feature>
<dbReference type="Proteomes" id="UP001360953">
    <property type="component" value="Unassembled WGS sequence"/>
</dbReference>
<feature type="region of interest" description="Disordered" evidence="1">
    <location>
        <begin position="107"/>
        <end position="133"/>
    </location>
</feature>
<protein>
    <submittedName>
        <fullName evidence="2">Uncharacterized protein</fullName>
    </submittedName>
</protein>
<dbReference type="EMBL" id="JBBPEH010000005">
    <property type="protein sequence ID" value="KAK7538070.1"/>
    <property type="molecule type" value="Genomic_DNA"/>
</dbReference>
<evidence type="ECO:0000313" key="4">
    <source>
        <dbReference type="Proteomes" id="UP001360953"/>
    </source>
</evidence>
<keyword evidence="4" id="KW-1185">Reference proteome</keyword>
<proteinExistence type="predicted"/>
<evidence type="ECO:0000313" key="3">
    <source>
        <dbReference type="EMBL" id="KAK7538070.1"/>
    </source>
</evidence>
<gene>
    <name evidence="3" type="ORF">J3D65DRAFT_313776</name>
    <name evidence="2" type="ORF">J3D65DRAFT_607201</name>
</gene>
<feature type="compositionally biased region" description="Polar residues" evidence="1">
    <location>
        <begin position="122"/>
        <end position="133"/>
    </location>
</feature>
<reference evidence="2 4" key="1">
    <citation type="submission" date="2024-04" db="EMBL/GenBank/DDBJ databases">
        <title>Phyllosticta paracitricarpa is synonymous to the EU quarantine fungus P. citricarpa based on phylogenomic analyses.</title>
        <authorList>
            <consortium name="Lawrence Berkeley National Laboratory"/>
            <person name="Van ingen-buijs V.A."/>
            <person name="Van westerhoven A.C."/>
            <person name="Haridas S."/>
            <person name="Skiadas P."/>
            <person name="Martin F."/>
            <person name="Groenewald J.Z."/>
            <person name="Crous P.W."/>
            <person name="Seidl M.F."/>
        </authorList>
    </citation>
    <scope>NUCLEOTIDE SEQUENCE [LARGE SCALE GENOMIC DNA]</scope>
    <source>
        <strain evidence="2 4">CPC 17464</strain>
    </source>
</reference>
<evidence type="ECO:0000313" key="2">
    <source>
        <dbReference type="EMBL" id="KAK7530990.1"/>
    </source>
</evidence>
<dbReference type="GeneID" id="92028198"/>
<organism evidence="2 4">
    <name type="scientific">Phyllosticta citribraziliensis</name>
    <dbReference type="NCBI Taxonomy" id="989973"/>
    <lineage>
        <taxon>Eukaryota</taxon>
        <taxon>Fungi</taxon>
        <taxon>Dikarya</taxon>
        <taxon>Ascomycota</taxon>
        <taxon>Pezizomycotina</taxon>
        <taxon>Dothideomycetes</taxon>
        <taxon>Dothideomycetes incertae sedis</taxon>
        <taxon>Botryosphaeriales</taxon>
        <taxon>Phyllostictaceae</taxon>
        <taxon>Phyllosticta</taxon>
    </lineage>
</organism>
<name>A0ABR1L8M3_9PEZI</name>
<feature type="compositionally biased region" description="Low complexity" evidence="1">
    <location>
        <begin position="217"/>
        <end position="227"/>
    </location>
</feature>
<accession>A0ABR1L8M3</accession>
<comment type="caution">
    <text evidence="2">The sequence shown here is derived from an EMBL/GenBank/DDBJ whole genome shotgun (WGS) entry which is preliminary data.</text>
</comment>
<sequence length="234" mass="25711">MQWSRRGESHLRQGGPDQVRQRHRQSIRPRRRAHSWTLDDSNFIPLTFNSRPTTLKSRQVLQCLRSRRTLSAPRHPAPAQTPQRCYRLHRTIPDHWGLGALNAQDVKHRRKSRRRSIGIAGQVSSRYTSPSSSLCMSGPTSFSGCPGMLPAEAPLSRCGAHRGTPSRSWHDANGAVRKARPRGIAAAATAIASVALSHTSPGAREVVNGRRAAIERSSTSTPTTTSTHAADTRA</sequence>